<dbReference type="GO" id="GO:0005737">
    <property type="term" value="C:cytoplasm"/>
    <property type="evidence" value="ECO:0007669"/>
    <property type="project" value="UniProtKB-SubCell"/>
</dbReference>
<dbReference type="GO" id="GO:0046872">
    <property type="term" value="F:metal ion binding"/>
    <property type="evidence" value="ECO:0007669"/>
    <property type="project" value="UniProtKB-KW"/>
</dbReference>
<gene>
    <name evidence="9 13" type="primary">aroB</name>
    <name evidence="13" type="ORF">MRX98_00195</name>
</gene>
<evidence type="ECO:0000256" key="2">
    <source>
        <dbReference type="ARBA" id="ARBA00003485"/>
    </source>
</evidence>
<dbReference type="NCBIfam" id="TIGR01357">
    <property type="entry name" value="aroB"/>
    <property type="match status" value="1"/>
</dbReference>
<feature type="domain" description="3-dehydroquinate synthase C-terminal" evidence="12">
    <location>
        <begin position="169"/>
        <end position="307"/>
    </location>
</feature>
<dbReference type="GO" id="GO:0008652">
    <property type="term" value="P:amino acid biosynthetic process"/>
    <property type="evidence" value="ECO:0007669"/>
    <property type="project" value="UniProtKB-KW"/>
</dbReference>
<dbReference type="SUPFAM" id="SSF56796">
    <property type="entry name" value="Dehydroquinate synthase-like"/>
    <property type="match status" value="1"/>
</dbReference>
<evidence type="ECO:0000256" key="1">
    <source>
        <dbReference type="ARBA" id="ARBA00001911"/>
    </source>
</evidence>
<feature type="binding site" evidence="9">
    <location>
        <position position="172"/>
    </location>
    <ligand>
        <name>Zn(2+)</name>
        <dbReference type="ChEBI" id="CHEBI:29105"/>
    </ligand>
</feature>
<feature type="binding site" evidence="9">
    <location>
        <position position="249"/>
    </location>
    <ligand>
        <name>Zn(2+)</name>
        <dbReference type="ChEBI" id="CHEBI:29105"/>
    </ligand>
</feature>
<evidence type="ECO:0000256" key="8">
    <source>
        <dbReference type="ARBA" id="ARBA00023285"/>
    </source>
</evidence>
<dbReference type="InterPro" id="IPR016037">
    <property type="entry name" value="DHQ_synth_AroB"/>
</dbReference>
<comment type="cofactor">
    <cofactor evidence="9">
        <name>Co(2+)</name>
        <dbReference type="ChEBI" id="CHEBI:48828"/>
    </cofactor>
    <cofactor evidence="9">
        <name>Zn(2+)</name>
        <dbReference type="ChEBI" id="CHEBI:29105"/>
    </cofactor>
    <text evidence="9">Binds 1 divalent metal cation per subunit. Can use either Co(2+) or Zn(2+).</text>
</comment>
<dbReference type="InterPro" id="IPR056179">
    <property type="entry name" value="DHQS_C"/>
</dbReference>
<dbReference type="GO" id="GO:0000166">
    <property type="term" value="F:nucleotide binding"/>
    <property type="evidence" value="ECO:0007669"/>
    <property type="project" value="UniProtKB-KW"/>
</dbReference>
<protein>
    <recommendedName>
        <fullName evidence="9 10">3-dehydroquinate synthase</fullName>
        <shortName evidence="9">DHQS</shortName>
        <ecNumber evidence="9 10">4.2.3.4</ecNumber>
    </recommendedName>
</protein>
<organism evidence="13 14">
    <name type="scientific">Desulfatitalea alkaliphila</name>
    <dbReference type="NCBI Taxonomy" id="2929485"/>
    <lineage>
        <taxon>Bacteria</taxon>
        <taxon>Pseudomonadati</taxon>
        <taxon>Thermodesulfobacteriota</taxon>
        <taxon>Desulfobacteria</taxon>
        <taxon>Desulfobacterales</taxon>
        <taxon>Desulfosarcinaceae</taxon>
        <taxon>Desulfatitalea</taxon>
    </lineage>
</organism>
<evidence type="ECO:0000256" key="7">
    <source>
        <dbReference type="ARBA" id="ARBA00023239"/>
    </source>
</evidence>
<dbReference type="InterPro" id="IPR050071">
    <property type="entry name" value="Dehydroquinate_synthase"/>
</dbReference>
<evidence type="ECO:0000259" key="12">
    <source>
        <dbReference type="Pfam" id="PF24621"/>
    </source>
</evidence>
<dbReference type="PANTHER" id="PTHR43622:SF1">
    <property type="entry name" value="3-DEHYDROQUINATE SYNTHASE"/>
    <property type="match status" value="1"/>
</dbReference>
<keyword evidence="5 9" id="KW-0862">Zinc</keyword>
<keyword evidence="9" id="KW-0963">Cytoplasm</keyword>
<dbReference type="EC" id="4.2.3.4" evidence="9 10"/>
<evidence type="ECO:0000256" key="5">
    <source>
        <dbReference type="ARBA" id="ARBA00022833"/>
    </source>
</evidence>
<evidence type="ECO:0000313" key="14">
    <source>
        <dbReference type="Proteomes" id="UP001165427"/>
    </source>
</evidence>
<evidence type="ECO:0000256" key="9">
    <source>
        <dbReference type="HAMAP-Rule" id="MF_00110"/>
    </source>
</evidence>
<dbReference type="PIRSF" id="PIRSF001455">
    <property type="entry name" value="DHQ_synth"/>
    <property type="match status" value="1"/>
</dbReference>
<feature type="binding site" evidence="9">
    <location>
        <position position="139"/>
    </location>
    <ligand>
        <name>NAD(+)</name>
        <dbReference type="ChEBI" id="CHEBI:57540"/>
    </ligand>
</feature>
<dbReference type="Pfam" id="PF24621">
    <property type="entry name" value="DHQS_C"/>
    <property type="match status" value="1"/>
</dbReference>
<feature type="binding site" evidence="9">
    <location>
        <position position="130"/>
    </location>
    <ligand>
        <name>NAD(+)</name>
        <dbReference type="ChEBI" id="CHEBI:57540"/>
    </ligand>
</feature>
<dbReference type="Proteomes" id="UP001165427">
    <property type="component" value="Unassembled WGS sequence"/>
</dbReference>
<comment type="caution">
    <text evidence="13">The sequence shown here is derived from an EMBL/GenBank/DDBJ whole genome shotgun (WGS) entry which is preliminary data.</text>
</comment>
<dbReference type="InterPro" id="IPR030963">
    <property type="entry name" value="DHQ_synth_fam"/>
</dbReference>
<dbReference type="AlphaFoldDB" id="A0AA41UHF3"/>
<feature type="domain" description="3-dehydroquinate synthase N-terminal" evidence="11">
    <location>
        <begin position="55"/>
        <end position="165"/>
    </location>
</feature>
<dbReference type="GO" id="GO:0009423">
    <property type="term" value="P:chorismate biosynthetic process"/>
    <property type="evidence" value="ECO:0007669"/>
    <property type="project" value="UniProtKB-UniRule"/>
</dbReference>
<keyword evidence="7 9" id="KW-0456">Lyase</keyword>
<reference evidence="13" key="1">
    <citation type="submission" date="2022-04" db="EMBL/GenBank/DDBJ databases">
        <title>Desulfatitalea alkaliphila sp. nov., a novel anaerobic sulfate-reducing bacterium isolated from terrestrial mud volcano, Taman Peninsula, Russia.</title>
        <authorList>
            <person name="Khomyakova M.A."/>
            <person name="Merkel A.Y."/>
            <person name="Slobodkin A.I."/>
        </authorList>
    </citation>
    <scope>NUCLEOTIDE SEQUENCE</scope>
    <source>
        <strain evidence="13">M08but</strain>
    </source>
</reference>
<feature type="binding site" evidence="9">
    <location>
        <begin position="117"/>
        <end position="118"/>
    </location>
    <ligand>
        <name>NAD(+)</name>
        <dbReference type="ChEBI" id="CHEBI:57540"/>
    </ligand>
</feature>
<dbReference type="HAMAP" id="MF_00110">
    <property type="entry name" value="DHQ_synthase"/>
    <property type="match status" value="1"/>
</dbReference>
<dbReference type="CDD" id="cd08195">
    <property type="entry name" value="DHQS"/>
    <property type="match status" value="1"/>
</dbReference>
<dbReference type="PANTHER" id="PTHR43622">
    <property type="entry name" value="3-DEHYDROQUINATE SYNTHASE"/>
    <property type="match status" value="1"/>
</dbReference>
<dbReference type="Gene3D" id="1.20.1090.10">
    <property type="entry name" value="Dehydroquinate synthase-like - alpha domain"/>
    <property type="match status" value="1"/>
</dbReference>
<comment type="caution">
    <text evidence="9">Lacks conserved residue(s) required for the propagation of feature annotation.</text>
</comment>
<proteinExistence type="inferred from homology"/>
<accession>A0AA41UHF3</accession>
<name>A0AA41UHF3_9BACT</name>
<comment type="pathway">
    <text evidence="9">Metabolic intermediate biosynthesis; chorismate biosynthesis; chorismate from D-erythrose 4-phosphate and phosphoenolpyruvate: step 2/7.</text>
</comment>
<comment type="catalytic activity">
    <reaction evidence="9">
        <text>7-phospho-2-dehydro-3-deoxy-D-arabino-heptonate = 3-dehydroquinate + phosphate</text>
        <dbReference type="Rhea" id="RHEA:21968"/>
        <dbReference type="ChEBI" id="CHEBI:32364"/>
        <dbReference type="ChEBI" id="CHEBI:43474"/>
        <dbReference type="ChEBI" id="CHEBI:58394"/>
        <dbReference type="EC" id="4.2.3.4"/>
    </reaction>
</comment>
<dbReference type="EMBL" id="JALJRB010000001">
    <property type="protein sequence ID" value="MCJ8498974.1"/>
    <property type="molecule type" value="Genomic_DNA"/>
</dbReference>
<keyword evidence="3 9" id="KW-0479">Metal-binding</keyword>
<keyword evidence="9" id="KW-0028">Amino-acid biosynthesis</keyword>
<comment type="function">
    <text evidence="2 9">Catalyzes the conversion of 3-deoxy-D-arabino-heptulosonate 7-phosphate (DAHP) to dehydroquinate (DHQ).</text>
</comment>
<evidence type="ECO:0000256" key="10">
    <source>
        <dbReference type="NCBIfam" id="TIGR01357"/>
    </source>
</evidence>
<dbReference type="InterPro" id="IPR030960">
    <property type="entry name" value="DHQS/DOIS_N"/>
</dbReference>
<keyword evidence="6 9" id="KW-0520">NAD</keyword>
<comment type="subcellular location">
    <subcellularLocation>
        <location evidence="9">Cytoplasm</location>
    </subcellularLocation>
</comment>
<keyword evidence="14" id="KW-1185">Reference proteome</keyword>
<feature type="binding site" evidence="9">
    <location>
        <position position="235"/>
    </location>
    <ligand>
        <name>Zn(2+)</name>
        <dbReference type="ChEBI" id="CHEBI:29105"/>
    </ligand>
</feature>
<dbReference type="Gene3D" id="3.40.50.1970">
    <property type="match status" value="1"/>
</dbReference>
<dbReference type="Pfam" id="PF01761">
    <property type="entry name" value="DHQ_synthase"/>
    <property type="match status" value="1"/>
</dbReference>
<evidence type="ECO:0000313" key="13">
    <source>
        <dbReference type="EMBL" id="MCJ8498974.1"/>
    </source>
</evidence>
<comment type="cofactor">
    <cofactor evidence="1 9">
        <name>NAD(+)</name>
        <dbReference type="ChEBI" id="CHEBI:57540"/>
    </cofactor>
</comment>
<dbReference type="RefSeq" id="WP_246901975.1">
    <property type="nucleotide sequence ID" value="NZ_JALJRB010000001.1"/>
</dbReference>
<sequence>MHEITVDGRSGRSRILVGERLVRLERYLPAGHTILITDETVGRLYQSQFPDLPTITIGCGESHKTLDTLAAIYDRLIALEADRASFIVGIGGGIVGDVTGFAASTYMRGVPFAFVATTLLAQVDATVGGKNGINFKGYKNMVGVFNQPRFVIADIGLLHTLPPGQIAGGLAEIVKHACIADRDYFTFIENHCEAIQSLNEEVLLELVRRSVEIKAEVVNRDERESGERRKLNFGHTLGHALEKRLGISHGQAVSVGMVLAARLSHHKGLLSGDELERIIALLARLDLPTTLAFDRRSVFEALKKDKKRERDQIHFVLLQGLGKALVAPIAIDELERWLLDTQ</sequence>
<evidence type="ECO:0000256" key="6">
    <source>
        <dbReference type="ARBA" id="ARBA00023027"/>
    </source>
</evidence>
<evidence type="ECO:0000256" key="4">
    <source>
        <dbReference type="ARBA" id="ARBA00022741"/>
    </source>
</evidence>
<keyword evidence="8 9" id="KW-0170">Cobalt</keyword>
<evidence type="ECO:0000256" key="3">
    <source>
        <dbReference type="ARBA" id="ARBA00022723"/>
    </source>
</evidence>
<keyword evidence="9" id="KW-0057">Aromatic amino acid biosynthesis</keyword>
<evidence type="ECO:0000259" key="11">
    <source>
        <dbReference type="Pfam" id="PF01761"/>
    </source>
</evidence>
<comment type="similarity">
    <text evidence="9">Belongs to the sugar phosphate cyclases superfamily. Dehydroquinate synthase family.</text>
</comment>
<dbReference type="GO" id="GO:0003856">
    <property type="term" value="F:3-dehydroquinate synthase activity"/>
    <property type="evidence" value="ECO:0007669"/>
    <property type="project" value="UniProtKB-UniRule"/>
</dbReference>
<keyword evidence="4 9" id="KW-0547">Nucleotide-binding</keyword>
<dbReference type="GO" id="GO:0009073">
    <property type="term" value="P:aromatic amino acid family biosynthetic process"/>
    <property type="evidence" value="ECO:0007669"/>
    <property type="project" value="UniProtKB-KW"/>
</dbReference>